<gene>
    <name evidence="5" type="primary">LOC121398164</name>
</gene>
<accession>A0A1L8EUL6</accession>
<dbReference type="PaxDb" id="8355-A0A1L8EUL6"/>
<dbReference type="KEGG" id="xla:121398164"/>
<dbReference type="RefSeq" id="XP_041432870.1">
    <property type="nucleotide sequence ID" value="XM_041576936.1"/>
</dbReference>
<keyword evidence="4" id="KW-1185">Reference proteome</keyword>
<dbReference type="AlphaFoldDB" id="A0A1L8EUL6"/>
<feature type="compositionally biased region" description="Basic and acidic residues" evidence="1">
    <location>
        <begin position="285"/>
        <end position="294"/>
    </location>
</feature>
<feature type="region of interest" description="Disordered" evidence="1">
    <location>
        <begin position="285"/>
        <end position="313"/>
    </location>
</feature>
<organism evidence="4 5">
    <name type="scientific">Xenopus laevis</name>
    <name type="common">African clawed frog</name>
    <dbReference type="NCBI Taxonomy" id="8355"/>
    <lineage>
        <taxon>Eukaryota</taxon>
        <taxon>Metazoa</taxon>
        <taxon>Chordata</taxon>
        <taxon>Craniata</taxon>
        <taxon>Vertebrata</taxon>
        <taxon>Euteleostomi</taxon>
        <taxon>Amphibia</taxon>
        <taxon>Batrachia</taxon>
        <taxon>Anura</taxon>
        <taxon>Pipoidea</taxon>
        <taxon>Pipidae</taxon>
        <taxon>Xenopodinae</taxon>
        <taxon>Xenopus</taxon>
        <taxon>Xenopus</taxon>
    </lineage>
</organism>
<name>A0A1L8EUL6_XENLA</name>
<keyword evidence="2" id="KW-1133">Transmembrane helix</keyword>
<evidence type="ECO:0000313" key="4">
    <source>
        <dbReference type="Proteomes" id="UP000186698"/>
    </source>
</evidence>
<keyword evidence="2" id="KW-0472">Membrane</keyword>
<protein>
    <submittedName>
        <fullName evidence="5">Uncharacterized protein LOC121398164</fullName>
    </submittedName>
</protein>
<keyword evidence="3" id="KW-0732">Signal</keyword>
<evidence type="ECO:0000256" key="3">
    <source>
        <dbReference type="SAM" id="SignalP"/>
    </source>
</evidence>
<dbReference type="Proteomes" id="UP000186698">
    <property type="component" value="Chromosome 9_10L"/>
</dbReference>
<evidence type="ECO:0000313" key="5">
    <source>
        <dbReference type="RefSeq" id="XP_041432870.1"/>
    </source>
</evidence>
<evidence type="ECO:0000256" key="1">
    <source>
        <dbReference type="SAM" id="MobiDB-lite"/>
    </source>
</evidence>
<evidence type="ECO:0000256" key="2">
    <source>
        <dbReference type="SAM" id="Phobius"/>
    </source>
</evidence>
<proteinExistence type="predicted"/>
<feature type="transmembrane region" description="Helical" evidence="2">
    <location>
        <begin position="258"/>
        <end position="279"/>
    </location>
</feature>
<keyword evidence="2" id="KW-0812">Transmembrane</keyword>
<dbReference type="GeneID" id="121398164"/>
<reference evidence="5" key="1">
    <citation type="submission" date="2025-08" db="UniProtKB">
        <authorList>
            <consortium name="RefSeq"/>
        </authorList>
    </citation>
    <scope>IDENTIFICATION</scope>
    <source>
        <strain evidence="5">J_2021</strain>
        <tissue evidence="5">Erythrocytes</tissue>
    </source>
</reference>
<feature type="chain" id="PRO_5043870449" evidence="3">
    <location>
        <begin position="23"/>
        <end position="313"/>
    </location>
</feature>
<sequence>MDCNQLSVRLLLVLSVMFGVRAGLAKLRCDAPAIDLCQQQVTVTCEAYDGATAITEIHVFYGGPCLNYQTDNKNIMQVRTENVSVSLKDRVVTLTLFGINTDEQKCLKLRIITPEGTPEKNLNIPKATKEIHCNDPVIDTCQQTATIKCRTNKSIRNVTLNWSLNGSNHTIYIDTQNMSAKQQQQNQDISVEIQNTQLMLTFPNIKIYNNTILRVEINTPATTQSCGIPLLSHHYEGDCKPEADTSALTPESQTGQNYIVIFLSLGLVLIAAAAGYWLWRKKISPPREPRERSESQGPLIEDAAQTLEIPSRD</sequence>
<feature type="signal peptide" evidence="3">
    <location>
        <begin position="1"/>
        <end position="22"/>
    </location>
</feature>